<evidence type="ECO:0000256" key="1">
    <source>
        <dbReference type="SAM" id="MobiDB-lite"/>
    </source>
</evidence>
<organism evidence="2">
    <name type="scientific">viral metagenome</name>
    <dbReference type="NCBI Taxonomy" id="1070528"/>
    <lineage>
        <taxon>unclassified sequences</taxon>
        <taxon>metagenomes</taxon>
        <taxon>organismal metagenomes</taxon>
    </lineage>
</organism>
<proteinExistence type="predicted"/>
<sequence length="148" mass="18086">MKGGDLYSQKPRQRKPIPKESKTRKEEKKYYTQHCKELEQEYRELNGGKIYDFFSGLEIRGKVYWHHLKNRVGDFYKDKEWLRPVMQEMRDGIFHNYHIDYHQMNIEELLTKQWYLDTLARLKAIDISLYRKELKRIEKAGLDLDITN</sequence>
<feature type="region of interest" description="Disordered" evidence="1">
    <location>
        <begin position="1"/>
        <end position="28"/>
    </location>
</feature>
<evidence type="ECO:0000313" key="2">
    <source>
        <dbReference type="EMBL" id="QJA68710.1"/>
    </source>
</evidence>
<dbReference type="AlphaFoldDB" id="A0A6M3JFY8"/>
<gene>
    <name evidence="2" type="ORF">MM415A05873_0003</name>
</gene>
<dbReference type="EMBL" id="MT141642">
    <property type="protein sequence ID" value="QJA68710.1"/>
    <property type="molecule type" value="Genomic_DNA"/>
</dbReference>
<protein>
    <submittedName>
        <fullName evidence="2">Uncharacterized protein</fullName>
    </submittedName>
</protein>
<name>A0A6M3JFY8_9ZZZZ</name>
<feature type="compositionally biased region" description="Basic and acidic residues" evidence="1">
    <location>
        <begin position="17"/>
        <end position="28"/>
    </location>
</feature>
<reference evidence="2" key="1">
    <citation type="submission" date="2020-03" db="EMBL/GenBank/DDBJ databases">
        <title>The deep terrestrial virosphere.</title>
        <authorList>
            <person name="Holmfeldt K."/>
            <person name="Nilsson E."/>
            <person name="Simone D."/>
            <person name="Lopez-Fernandez M."/>
            <person name="Wu X."/>
            <person name="de Brujin I."/>
            <person name="Lundin D."/>
            <person name="Andersson A."/>
            <person name="Bertilsson S."/>
            <person name="Dopson M."/>
        </authorList>
    </citation>
    <scope>NUCLEOTIDE SEQUENCE</scope>
    <source>
        <strain evidence="2">MM415A05873</strain>
    </source>
</reference>
<accession>A0A6M3JFY8</accession>